<dbReference type="AlphaFoldDB" id="A0A975ASX3"/>
<organism evidence="1 2">
    <name type="scientific">Agrilutibacter solisilvae</name>
    <dbReference type="NCBI Taxonomy" id="2763317"/>
    <lineage>
        <taxon>Bacteria</taxon>
        <taxon>Pseudomonadati</taxon>
        <taxon>Pseudomonadota</taxon>
        <taxon>Gammaproteobacteria</taxon>
        <taxon>Lysobacterales</taxon>
        <taxon>Lysobacteraceae</taxon>
        <taxon>Agrilutibacter</taxon>
    </lineage>
</organism>
<proteinExistence type="predicted"/>
<dbReference type="KEGG" id="lsf:I8J32_000755"/>
<protein>
    <submittedName>
        <fullName evidence="1">DUF3011 domain-containing protein</fullName>
    </submittedName>
</protein>
<dbReference type="Proteomes" id="UP000639274">
    <property type="component" value="Chromosome"/>
</dbReference>
<dbReference type="Pfam" id="PF11218">
    <property type="entry name" value="DUF3011"/>
    <property type="match status" value="1"/>
</dbReference>
<accession>A0A975ASX3</accession>
<gene>
    <name evidence="1" type="ORF">I8J32_000755</name>
</gene>
<keyword evidence="2" id="KW-1185">Reference proteome</keyword>
<name>A0A975ASX3_9GAMM</name>
<dbReference type="InterPro" id="IPR021381">
    <property type="entry name" value="DUF3011"/>
</dbReference>
<dbReference type="EMBL" id="CP071518">
    <property type="protein sequence ID" value="QSX78519.1"/>
    <property type="molecule type" value="Genomic_DNA"/>
</dbReference>
<reference evidence="1 2" key="1">
    <citation type="submission" date="2021-03" db="EMBL/GenBank/DDBJ databases">
        <title>Lysobacter sp. nov. isolated from soil of gangwondo yeongwol, south Korea.</title>
        <authorList>
            <person name="Kim K.R."/>
            <person name="Kim K.H."/>
            <person name="Jeon C.O."/>
        </authorList>
    </citation>
    <scope>NUCLEOTIDE SEQUENCE [LARGE SCALE GENOMIC DNA]</scope>
    <source>
        <strain evidence="1 2">R19</strain>
    </source>
</reference>
<evidence type="ECO:0000313" key="1">
    <source>
        <dbReference type="EMBL" id="QSX78519.1"/>
    </source>
</evidence>
<evidence type="ECO:0000313" key="2">
    <source>
        <dbReference type="Proteomes" id="UP000639274"/>
    </source>
</evidence>
<sequence length="171" mass="18867">MSDTQCIDGRTYDSRDGEVEVWGGCRAEFLPRWNDGTDPGAGGTIRCESTNNRARTCDVPWRGASRVVRQLSGTPCTQGYSWESSNGRITVMRGCRAEFASGGSSWPNNARSVTCSSDNGQRTSCHWPPGQGQPRVLQQLSREPCIEGRSWGMESHNTIWVSRGCRARFGD</sequence>